<keyword evidence="6" id="KW-0914">Notch signaling pathway</keyword>
<evidence type="ECO:0000256" key="5">
    <source>
        <dbReference type="ARBA" id="ARBA00022729"/>
    </source>
</evidence>
<evidence type="ECO:0000256" key="11">
    <source>
        <dbReference type="SAM" id="SignalP"/>
    </source>
</evidence>
<feature type="domain" description="Nicastrin small lobe" evidence="12">
    <location>
        <begin position="47"/>
        <end position="204"/>
    </location>
</feature>
<name>A0ABD1SE67_9LAMI</name>
<comment type="subcellular location">
    <subcellularLocation>
        <location evidence="1">Membrane</location>
        <topology evidence="1">Single-pass type I membrane protein</topology>
    </subcellularLocation>
</comment>
<dbReference type="PANTHER" id="PTHR21092">
    <property type="entry name" value="NICASTRIN"/>
    <property type="match status" value="1"/>
</dbReference>
<evidence type="ECO:0000313" key="14">
    <source>
        <dbReference type="Proteomes" id="UP001604336"/>
    </source>
</evidence>
<dbReference type="PANTHER" id="PTHR21092:SF0">
    <property type="entry name" value="NICASTRIN"/>
    <property type="match status" value="1"/>
</dbReference>
<sequence length="668" mass="72479">MATMLSSFLLVLCCIARLCLSFSGQANSFESVPDLEKSMYMHIDGYPCVRLLNLSGEIGCSNPSREKVVAPIVRYKSADELLVSAAVLVSIDEFESLLSRLSKDSDFAGKVAGVLVESRTEVSDGLKGFSPDRKFPQAEFAPYQSNNFEWNPTGSGIMWNAYNFPVFLLSETSTLILQEAVMKNEKTKKSNTENVAEFNVVMQTTKFGTRDSVSCLKEETCLPLGGYSVWSALPPINISSSQKSKPVILTMTSMDSASFFRDKSLGADSPISGLITLLAAVDALSYLDGLDELNKQLVFVVLTGESWGYLGSRRFLLEADQHSDSIRGLDLAMIETVMEIGSVGKGLSNGIKTFYSHTGGASSATNETLHALLRAQDSLKTESIKISMASTSNPGVPPSSLMTFLRKKSQINGGVVLEDFDTSFTNKFYHSHLDDLSNVNSSAIVAAASLVARTLYLLASDHNASAINAINVNASLVEELLGCLLNCEPGLSCELVKHYISPSATCPSYYVGVVLGEPSSVPYPGYVSDVSRFVWNFLADKTSISSKNTSSACPKDCSGLGELCIREEADGKGVCVISTTRYVPAYSTRLNYESGSWTVLPYNSSDDMSAADPVWTESNWDTISLRVYKVQNAAYDGLILLSGIVVTVLSYLLILITRTFIQKALKRD</sequence>
<dbReference type="InterPro" id="IPR041084">
    <property type="entry name" value="Ncstrn_small"/>
</dbReference>
<dbReference type="Pfam" id="PF18266">
    <property type="entry name" value="Ncstrn_small"/>
    <property type="match status" value="1"/>
</dbReference>
<evidence type="ECO:0000256" key="2">
    <source>
        <dbReference type="ARBA" id="ARBA00007717"/>
    </source>
</evidence>
<evidence type="ECO:0000256" key="7">
    <source>
        <dbReference type="ARBA" id="ARBA00022989"/>
    </source>
</evidence>
<evidence type="ECO:0000256" key="6">
    <source>
        <dbReference type="ARBA" id="ARBA00022976"/>
    </source>
</evidence>
<dbReference type="GO" id="GO:0005886">
    <property type="term" value="C:plasma membrane"/>
    <property type="evidence" value="ECO:0007669"/>
    <property type="project" value="UniProtKB-ARBA"/>
</dbReference>
<gene>
    <name evidence="13" type="ORF">Adt_24582</name>
</gene>
<evidence type="ECO:0000313" key="13">
    <source>
        <dbReference type="EMBL" id="KAL2499032.1"/>
    </source>
</evidence>
<dbReference type="SUPFAM" id="SSF53187">
    <property type="entry name" value="Zn-dependent exopeptidases"/>
    <property type="match status" value="1"/>
</dbReference>
<keyword evidence="14" id="KW-1185">Reference proteome</keyword>
<dbReference type="FunFam" id="3.40.630.10:FF:000075">
    <property type="entry name" value="Nicastrin"/>
    <property type="match status" value="1"/>
</dbReference>
<evidence type="ECO:0000256" key="10">
    <source>
        <dbReference type="SAM" id="Phobius"/>
    </source>
</evidence>
<proteinExistence type="inferred from homology"/>
<dbReference type="Gene3D" id="3.40.630.10">
    <property type="entry name" value="Zn peptidases"/>
    <property type="match status" value="1"/>
</dbReference>
<accession>A0ABD1SE67</accession>
<evidence type="ECO:0000256" key="9">
    <source>
        <dbReference type="ARBA" id="ARBA00023180"/>
    </source>
</evidence>
<keyword evidence="9" id="KW-0325">Glycoprotein</keyword>
<keyword evidence="5 11" id="KW-0732">Signal</keyword>
<evidence type="ECO:0000256" key="1">
    <source>
        <dbReference type="ARBA" id="ARBA00004479"/>
    </source>
</evidence>
<comment type="similarity">
    <text evidence="2">Belongs to the nicastrin family.</text>
</comment>
<evidence type="ECO:0000259" key="12">
    <source>
        <dbReference type="Pfam" id="PF18266"/>
    </source>
</evidence>
<dbReference type="GO" id="GO:0007219">
    <property type="term" value="P:Notch signaling pathway"/>
    <property type="evidence" value="ECO:0007669"/>
    <property type="project" value="UniProtKB-KW"/>
</dbReference>
<organism evidence="13 14">
    <name type="scientific">Abeliophyllum distichum</name>
    <dbReference type="NCBI Taxonomy" id="126358"/>
    <lineage>
        <taxon>Eukaryota</taxon>
        <taxon>Viridiplantae</taxon>
        <taxon>Streptophyta</taxon>
        <taxon>Embryophyta</taxon>
        <taxon>Tracheophyta</taxon>
        <taxon>Spermatophyta</taxon>
        <taxon>Magnoliopsida</taxon>
        <taxon>eudicotyledons</taxon>
        <taxon>Gunneridae</taxon>
        <taxon>Pentapetalae</taxon>
        <taxon>asterids</taxon>
        <taxon>lamiids</taxon>
        <taxon>Lamiales</taxon>
        <taxon>Oleaceae</taxon>
        <taxon>Forsythieae</taxon>
        <taxon>Abeliophyllum</taxon>
    </lineage>
</organism>
<comment type="caution">
    <text evidence="13">The sequence shown here is derived from an EMBL/GenBank/DDBJ whole genome shotgun (WGS) entry which is preliminary data.</text>
</comment>
<keyword evidence="8 10" id="KW-0472">Membrane</keyword>
<dbReference type="Pfam" id="PF05450">
    <property type="entry name" value="Nicastrin"/>
    <property type="match status" value="1"/>
</dbReference>
<protein>
    <recommendedName>
        <fullName evidence="3">Nicastrin</fullName>
    </recommendedName>
</protein>
<dbReference type="CDD" id="cd03881">
    <property type="entry name" value="M28_Nicastrin"/>
    <property type="match status" value="1"/>
</dbReference>
<reference evidence="14" key="1">
    <citation type="submission" date="2024-07" db="EMBL/GenBank/DDBJ databases">
        <title>Two chromosome-level genome assemblies of Korean endemic species Abeliophyllum distichum and Forsythia ovata (Oleaceae).</title>
        <authorList>
            <person name="Jang H."/>
        </authorList>
    </citation>
    <scope>NUCLEOTIDE SEQUENCE [LARGE SCALE GENOMIC DNA]</scope>
</reference>
<dbReference type="InterPro" id="IPR008710">
    <property type="entry name" value="Nicastrin"/>
</dbReference>
<feature type="transmembrane region" description="Helical" evidence="10">
    <location>
        <begin position="638"/>
        <end position="661"/>
    </location>
</feature>
<evidence type="ECO:0000256" key="4">
    <source>
        <dbReference type="ARBA" id="ARBA00022692"/>
    </source>
</evidence>
<keyword evidence="4 10" id="KW-0812">Transmembrane</keyword>
<feature type="chain" id="PRO_5044863461" description="Nicastrin" evidence="11">
    <location>
        <begin position="22"/>
        <end position="668"/>
    </location>
</feature>
<dbReference type="Proteomes" id="UP001604336">
    <property type="component" value="Unassembled WGS sequence"/>
</dbReference>
<dbReference type="EMBL" id="JBFOLK010000007">
    <property type="protein sequence ID" value="KAL2499032.1"/>
    <property type="molecule type" value="Genomic_DNA"/>
</dbReference>
<feature type="signal peptide" evidence="11">
    <location>
        <begin position="1"/>
        <end position="21"/>
    </location>
</feature>
<dbReference type="AlphaFoldDB" id="A0ABD1SE67"/>
<evidence type="ECO:0000256" key="8">
    <source>
        <dbReference type="ARBA" id="ARBA00023136"/>
    </source>
</evidence>
<evidence type="ECO:0000256" key="3">
    <source>
        <dbReference type="ARBA" id="ARBA00015303"/>
    </source>
</evidence>
<keyword evidence="7 10" id="KW-1133">Transmembrane helix</keyword>